<evidence type="ECO:0000313" key="2">
    <source>
        <dbReference type="Proteomes" id="UP000034406"/>
    </source>
</evidence>
<sequence length="197" mass="23268">MKFNTSLKHLFISKTRIKLLNELFYFPQELYYVRQLVRLVDEEINSVRRELDNLSKAGVLLSEKRGNRLFYWTNPQNDMFYEILTMTHKTHGLGKLISSQKEKIGNLKFLIYSSDFLMNRSKSGSVDFILVGNKISLKDLDPIIKQEEELRHREINYMVMDKSEFSLRKTKRDPFLVDFFLNSPVTIIGNAYEITNL</sequence>
<dbReference type="AlphaFoldDB" id="A0A0G0K7R6"/>
<dbReference type="Proteomes" id="UP000034406">
    <property type="component" value="Unassembled WGS sequence"/>
</dbReference>
<name>A0A0G0K7R6_9BACT</name>
<dbReference type="Gene3D" id="1.10.10.10">
    <property type="entry name" value="Winged helix-like DNA-binding domain superfamily/Winged helix DNA-binding domain"/>
    <property type="match status" value="1"/>
</dbReference>
<dbReference type="STRING" id="1618490.US90_C0002G0008"/>
<accession>A0A0G0K7R6</accession>
<comment type="caution">
    <text evidence="1">The sequence shown here is derived from an EMBL/GenBank/DDBJ whole genome shotgun (WGS) entry which is preliminary data.</text>
</comment>
<dbReference type="InterPro" id="IPR036388">
    <property type="entry name" value="WH-like_DNA-bd_sf"/>
</dbReference>
<protein>
    <submittedName>
        <fullName evidence="1">Transcriptional regulator</fullName>
    </submittedName>
</protein>
<reference evidence="1 2" key="1">
    <citation type="journal article" date="2015" name="Nature">
        <title>rRNA introns, odd ribosomes, and small enigmatic genomes across a large radiation of phyla.</title>
        <authorList>
            <person name="Brown C.T."/>
            <person name="Hug L.A."/>
            <person name="Thomas B.C."/>
            <person name="Sharon I."/>
            <person name="Castelle C.J."/>
            <person name="Singh A."/>
            <person name="Wilkins M.J."/>
            <person name="Williams K.H."/>
            <person name="Banfield J.F."/>
        </authorList>
    </citation>
    <scope>NUCLEOTIDE SEQUENCE [LARGE SCALE GENOMIC DNA]</scope>
</reference>
<dbReference type="InterPro" id="IPR036390">
    <property type="entry name" value="WH_DNA-bd_sf"/>
</dbReference>
<gene>
    <name evidence="1" type="ORF">US90_C0002G0008</name>
</gene>
<evidence type="ECO:0000313" key="1">
    <source>
        <dbReference type="EMBL" id="KKQ71525.1"/>
    </source>
</evidence>
<organism evidence="1 2">
    <name type="scientific">Candidatus Shapirobacteria bacterium GW2011_GWE2_38_30</name>
    <dbReference type="NCBI Taxonomy" id="1618490"/>
    <lineage>
        <taxon>Bacteria</taxon>
        <taxon>Candidatus Shapironibacteriota</taxon>
    </lineage>
</organism>
<proteinExistence type="predicted"/>
<dbReference type="SUPFAM" id="SSF46785">
    <property type="entry name" value="Winged helix' DNA-binding domain"/>
    <property type="match status" value="1"/>
</dbReference>
<dbReference type="EMBL" id="LBUT01000002">
    <property type="protein sequence ID" value="KKQ71525.1"/>
    <property type="molecule type" value="Genomic_DNA"/>
</dbReference>